<evidence type="ECO:0000256" key="3">
    <source>
        <dbReference type="ARBA" id="ARBA00022771"/>
    </source>
</evidence>
<name>A0A9N9RAM4_9NEOP</name>
<dbReference type="GO" id="GO:0008270">
    <property type="term" value="F:zinc ion binding"/>
    <property type="evidence" value="ECO:0007669"/>
    <property type="project" value="UniProtKB-KW"/>
</dbReference>
<evidence type="ECO:0000313" key="8">
    <source>
        <dbReference type="Proteomes" id="UP001153714"/>
    </source>
</evidence>
<evidence type="ECO:0000313" key="7">
    <source>
        <dbReference type="EMBL" id="CAG9792871.1"/>
    </source>
</evidence>
<feature type="domain" description="E3 ubiquitin-protein ligase RNF123/RKP TPR repeat" evidence="6">
    <location>
        <begin position="553"/>
        <end position="704"/>
    </location>
</feature>
<reference evidence="7" key="1">
    <citation type="submission" date="2021-12" db="EMBL/GenBank/DDBJ databases">
        <authorList>
            <person name="King R."/>
        </authorList>
    </citation>
    <scope>NUCLEOTIDE SEQUENCE</scope>
</reference>
<keyword evidence="2" id="KW-0479">Metal-binding</keyword>
<dbReference type="AlphaFoldDB" id="A0A9N9RAM4"/>
<evidence type="ECO:0000259" key="6">
    <source>
        <dbReference type="Pfam" id="PF25576"/>
    </source>
</evidence>
<keyword evidence="3" id="KW-0863">Zinc-finger</keyword>
<accession>A0A9N9RAM4</accession>
<organism evidence="7 8">
    <name type="scientific">Diatraea saccharalis</name>
    <name type="common">sugarcane borer</name>
    <dbReference type="NCBI Taxonomy" id="40085"/>
    <lineage>
        <taxon>Eukaryota</taxon>
        <taxon>Metazoa</taxon>
        <taxon>Ecdysozoa</taxon>
        <taxon>Arthropoda</taxon>
        <taxon>Hexapoda</taxon>
        <taxon>Insecta</taxon>
        <taxon>Pterygota</taxon>
        <taxon>Neoptera</taxon>
        <taxon>Endopterygota</taxon>
        <taxon>Lepidoptera</taxon>
        <taxon>Glossata</taxon>
        <taxon>Ditrysia</taxon>
        <taxon>Pyraloidea</taxon>
        <taxon>Crambidae</taxon>
        <taxon>Crambinae</taxon>
        <taxon>Diatraea</taxon>
    </lineage>
</organism>
<reference evidence="7" key="2">
    <citation type="submission" date="2022-10" db="EMBL/GenBank/DDBJ databases">
        <authorList>
            <consortium name="ENA_rothamsted_submissions"/>
            <consortium name="culmorum"/>
            <person name="King R."/>
        </authorList>
    </citation>
    <scope>NUCLEOTIDE SEQUENCE</scope>
</reference>
<gene>
    <name evidence="7" type="ORF">DIATSA_LOCUS10357</name>
</gene>
<dbReference type="EMBL" id="OU893336">
    <property type="protein sequence ID" value="CAG9792871.1"/>
    <property type="molecule type" value="Genomic_DNA"/>
</dbReference>
<evidence type="ECO:0000256" key="2">
    <source>
        <dbReference type="ARBA" id="ARBA00022723"/>
    </source>
</evidence>
<dbReference type="OrthoDB" id="7699631at2759"/>
<dbReference type="PANTHER" id="PTHR46481">
    <property type="entry name" value="ZINC FINGER BED DOMAIN-CONTAINING PROTEIN 4"/>
    <property type="match status" value="1"/>
</dbReference>
<dbReference type="Proteomes" id="UP001153714">
    <property type="component" value="Chromosome 5"/>
</dbReference>
<proteinExistence type="predicted"/>
<keyword evidence="5" id="KW-0539">Nucleus</keyword>
<comment type="subcellular location">
    <subcellularLocation>
        <location evidence="1">Nucleus</location>
    </subcellularLocation>
</comment>
<evidence type="ECO:0000256" key="5">
    <source>
        <dbReference type="ARBA" id="ARBA00023242"/>
    </source>
</evidence>
<dbReference type="InterPro" id="IPR057987">
    <property type="entry name" value="TPR_RNF123/RKP"/>
</dbReference>
<dbReference type="Pfam" id="PF25576">
    <property type="entry name" value="TPR_RNF123"/>
    <property type="match status" value="1"/>
</dbReference>
<dbReference type="InterPro" id="IPR052035">
    <property type="entry name" value="ZnF_BED_domain_contain"/>
</dbReference>
<protein>
    <recommendedName>
        <fullName evidence="6">E3 ubiquitin-protein ligase RNF123/RKP TPR repeat domain-containing protein</fullName>
    </recommendedName>
</protein>
<evidence type="ECO:0000256" key="1">
    <source>
        <dbReference type="ARBA" id="ARBA00004123"/>
    </source>
</evidence>
<keyword evidence="8" id="KW-1185">Reference proteome</keyword>
<dbReference type="PANTHER" id="PTHR46481:SF10">
    <property type="entry name" value="ZINC FINGER BED DOMAIN-CONTAINING PROTEIN 39"/>
    <property type="match status" value="1"/>
</dbReference>
<sequence length="709" mass="80334">MEIDKLISEMIALQDLPFNFVEDIWTEPSSNVSLLSLTAHGINRDFKKLKVILKCHTFDGRHTGDLVLEKIKSMLMEWGIIKEKIHCFVRDSGSNMKRAMKLGDIPDVSCTVHQLQLCVRTLLDCDEEIKALLSKCKKISTHFNNSQIAQTDLHKIQKEQLNQECLSVIQECSTRWNSTFYMLERMIRIQDSLCLYACKHNISQLSPEEWLQLKKIVTILQPFEEITRNMSDNNTSISSVIPLIHTLKYTLYTEGSKQDTNEKFKSIIKCTVDQLNSKFGDLQSNNFFAIATYLDPRYKTKFFDEVVKEKTETEIMSLFDADTSKNEADNIAVPVEKRTRMELPAEASHSNVQTVLSNILLSSDEDDDNTTSEKCAVFDKFVVMKSILNEFNKEKRFSENYATAAMTATHRLGSHSALPSPSHWEELVVSCAAFLCSEFADARIVLASTRESLVQTLASFATQPTTMRAIERVPAKQQMRMVEELVRPYQNRAWAQSNWVLVRFWHGSGFGFRHRQWPHLAAKYGDREPTVNNLGAKVDAGLMSQCFGPCPSEMDRVNVDAHLESRQIKLCATCFDLYHGLARALEMIIALAPQLLTKAEACDNQNELLLGRTCQILMAVVSRVCVRAGGGASFGRLVARGLPDTDRVHYYVALAPVAGCLCGMLNPKLPTEHIDKIVKAIITEPLFRIDGLEFMLGKTKEKIFSFYKC</sequence>
<dbReference type="GO" id="GO:0005634">
    <property type="term" value="C:nucleus"/>
    <property type="evidence" value="ECO:0007669"/>
    <property type="project" value="UniProtKB-SubCell"/>
</dbReference>
<dbReference type="InterPro" id="IPR012337">
    <property type="entry name" value="RNaseH-like_sf"/>
</dbReference>
<keyword evidence="4" id="KW-0862">Zinc</keyword>
<dbReference type="SUPFAM" id="SSF53098">
    <property type="entry name" value="Ribonuclease H-like"/>
    <property type="match status" value="1"/>
</dbReference>
<evidence type="ECO:0000256" key="4">
    <source>
        <dbReference type="ARBA" id="ARBA00022833"/>
    </source>
</evidence>